<reference evidence="11 12" key="2">
    <citation type="journal article" date="2010" name="Proc. Natl. Acad. Sci. U.S.A.">
        <title>Enigmatic, ultrasmall, uncultivated Archaea.</title>
        <authorList>
            <person name="Baker B.J."/>
            <person name="Comolli L.R."/>
            <person name="Dick G.J."/>
            <person name="Hauser L.J."/>
            <person name="Hyatt D."/>
            <person name="Dill B.D."/>
            <person name="Land M.L."/>
            <person name="Verberkmoes N.C."/>
            <person name="Hettich R.L."/>
            <person name="Banfield J.F."/>
        </authorList>
    </citation>
    <scope>NUCLEOTIDE SEQUENCE [LARGE SCALE GENOMIC DNA]</scope>
    <source>
        <strain evidence="11">ARMAN-2</strain>
    </source>
</reference>
<dbReference type="SUPFAM" id="SSF82866">
    <property type="entry name" value="Multidrug efflux transporter AcrB transmembrane domain"/>
    <property type="match status" value="1"/>
</dbReference>
<evidence type="ECO:0000256" key="5">
    <source>
        <dbReference type="ARBA" id="ARBA00022927"/>
    </source>
</evidence>
<dbReference type="AlphaFoldDB" id="C7DGM7"/>
<feature type="transmembrane region" description="Helical" evidence="9">
    <location>
        <begin position="12"/>
        <end position="36"/>
    </location>
</feature>
<keyword evidence="2" id="KW-0813">Transport</keyword>
<feature type="transmembrane region" description="Helical" evidence="9">
    <location>
        <begin position="374"/>
        <end position="392"/>
    </location>
</feature>
<reference evidence="11 12" key="1">
    <citation type="journal article" date="2009" name="Genome Biol.">
        <title>Community-wide analysis of microbial genome sequence signatures.</title>
        <authorList>
            <person name="Dick G.J."/>
            <person name="Andersson A.F."/>
            <person name="Baker B.J."/>
            <person name="Simmons S.L."/>
            <person name="Thomas B.C."/>
            <person name="Yelton A.P."/>
            <person name="Banfield J.F."/>
        </authorList>
    </citation>
    <scope>NUCLEOTIDE SEQUENCE [LARGE SCALE GENOMIC DNA]</scope>
    <source>
        <strain evidence="11">ARMAN-2</strain>
    </source>
</reference>
<feature type="transmembrane region" description="Helical" evidence="9">
    <location>
        <begin position="467"/>
        <end position="487"/>
    </location>
</feature>
<feature type="transmembrane region" description="Helical" evidence="9">
    <location>
        <begin position="427"/>
        <end position="446"/>
    </location>
</feature>
<evidence type="ECO:0000256" key="2">
    <source>
        <dbReference type="ARBA" id="ARBA00022448"/>
    </source>
</evidence>
<dbReference type="EMBL" id="GG697238">
    <property type="protein sequence ID" value="EET90374.1"/>
    <property type="molecule type" value="Genomic_DNA"/>
</dbReference>
<feature type="domain" description="Protein export membrane protein SecD/SecF C-terminal" evidence="10">
    <location>
        <begin position="361"/>
        <end position="509"/>
    </location>
</feature>
<comment type="subcellular location">
    <subcellularLocation>
        <location evidence="1">Cell membrane</location>
        <topology evidence="1">Multi-pass membrane protein</topology>
    </subcellularLocation>
</comment>
<dbReference type="PANTHER" id="PTHR30081:SF1">
    <property type="entry name" value="PROTEIN TRANSLOCASE SUBUNIT SECD"/>
    <property type="match status" value="1"/>
</dbReference>
<evidence type="ECO:0000256" key="3">
    <source>
        <dbReference type="ARBA" id="ARBA00022475"/>
    </source>
</evidence>
<protein>
    <submittedName>
        <fullName evidence="11">SecD/SecF/SecDF export membrane protein</fullName>
    </submittedName>
</protein>
<keyword evidence="7" id="KW-0811">Translocation</keyword>
<dbReference type="InterPro" id="IPR022813">
    <property type="entry name" value="SecD/SecF_arch_bac"/>
</dbReference>
<accession>C7DGM7</accession>
<evidence type="ECO:0000256" key="6">
    <source>
        <dbReference type="ARBA" id="ARBA00022989"/>
    </source>
</evidence>
<keyword evidence="4 9" id="KW-0812">Transmembrane</keyword>
<gene>
    <name evidence="11" type="ORF">UNLARM2_0228</name>
</gene>
<dbReference type="Pfam" id="PF02355">
    <property type="entry name" value="SecD_SecF_C"/>
    <property type="match status" value="1"/>
</dbReference>
<dbReference type="Gene3D" id="3.30.70.3220">
    <property type="match status" value="1"/>
</dbReference>
<name>C7DGM7_MICA2</name>
<evidence type="ECO:0000313" key="11">
    <source>
        <dbReference type="EMBL" id="EET90374.1"/>
    </source>
</evidence>
<evidence type="ECO:0000259" key="10">
    <source>
        <dbReference type="Pfam" id="PF02355"/>
    </source>
</evidence>
<proteinExistence type="predicted"/>
<keyword evidence="3" id="KW-1003">Cell membrane</keyword>
<dbReference type="GO" id="GO:0015031">
    <property type="term" value="P:protein transport"/>
    <property type="evidence" value="ECO:0007669"/>
    <property type="project" value="UniProtKB-KW"/>
</dbReference>
<dbReference type="PANTHER" id="PTHR30081">
    <property type="entry name" value="PROTEIN-EXPORT MEMBRANE PROTEIN SEC"/>
    <property type="match status" value="1"/>
</dbReference>
<feature type="transmembrane region" description="Helical" evidence="9">
    <location>
        <begin position="493"/>
        <end position="512"/>
    </location>
</feature>
<sequence>MAKLTEYIKDRRIASLIAIAVILILLDVHFGIHFGIEFVGGTQIPLTLDRPLNATAMSTLVSALDQRVSTFGLKQVTVEGIGNSNVYVVIPTVSASEINSTISVIDSQGIFEGVVNGKVALNGSSILHSSIGIVPPTTVNNSVQWAVTFYVTQAGANKFAKVVFGAANKPLYMFLDRPVGAAILMNSSILNINTTITPSTQLADIKQVLTMAARNDTIPIVTVSNNNASVSAAESFLEKNPQYKNIFASYNLPKALIAFLKAGNYTVHLESTSNMTPLYETTGLDTQTLEEWPMVGLLSAPILNPSITNGNVSDSYEISGVVPTTVPRAQMVNYADNQSKTIASILSGGALPVGVIVGTPTLVSPTLGKGSLEVSLIALIMAVVFVSLFITIRYRKKFLVIPILMTTLMELFIIVSIIGLIGTIDLAAVAGMIAVVGTGVDAQIIITDEVLIKRTAGSSTKLLLGNAFYIVWADAALLVVAMLPLLFSTSLVSIIGFSESTIIGALMGIFITRPAYGALISKHFG</sequence>
<feature type="transmembrane region" description="Helical" evidence="9">
    <location>
        <begin position="399"/>
        <end position="421"/>
    </location>
</feature>
<keyword evidence="12" id="KW-1185">Reference proteome</keyword>
<evidence type="ECO:0000256" key="9">
    <source>
        <dbReference type="SAM" id="Phobius"/>
    </source>
</evidence>
<evidence type="ECO:0000313" key="12">
    <source>
        <dbReference type="Proteomes" id="UP000332487"/>
    </source>
</evidence>
<dbReference type="InterPro" id="IPR048634">
    <property type="entry name" value="SecD_SecF_C"/>
</dbReference>
<keyword evidence="5" id="KW-0653">Protein transport</keyword>
<evidence type="ECO:0000256" key="4">
    <source>
        <dbReference type="ARBA" id="ARBA00022692"/>
    </source>
</evidence>
<dbReference type="GO" id="GO:0005886">
    <property type="term" value="C:plasma membrane"/>
    <property type="evidence" value="ECO:0007669"/>
    <property type="project" value="UniProtKB-SubCell"/>
</dbReference>
<evidence type="ECO:0000256" key="1">
    <source>
        <dbReference type="ARBA" id="ARBA00004651"/>
    </source>
</evidence>
<dbReference type="Gene3D" id="1.20.1640.10">
    <property type="entry name" value="Multidrug efflux transporter AcrB transmembrane domain"/>
    <property type="match status" value="1"/>
</dbReference>
<keyword evidence="6 9" id="KW-1133">Transmembrane helix</keyword>
<evidence type="ECO:0000256" key="8">
    <source>
        <dbReference type="ARBA" id="ARBA00023136"/>
    </source>
</evidence>
<evidence type="ECO:0000256" key="7">
    <source>
        <dbReference type="ARBA" id="ARBA00023010"/>
    </source>
</evidence>
<dbReference type="Proteomes" id="UP000332487">
    <property type="component" value="Unassembled WGS sequence"/>
</dbReference>
<keyword evidence="8 9" id="KW-0472">Membrane</keyword>
<organism evidence="11 12">
    <name type="scientific">Candidatus Micrarchaeum acidiphilum ARMAN-2</name>
    <dbReference type="NCBI Taxonomy" id="425595"/>
    <lineage>
        <taxon>Archaea</taxon>
        <taxon>Candidatus Micrarchaeota</taxon>
        <taxon>Candidatus Micrarchaeia</taxon>
        <taxon>Candidatus Micrarchaeales</taxon>
        <taxon>Candidatus Micrarchaeaceae</taxon>
        <taxon>Candidatus Micrarchaeum</taxon>
    </lineage>
</organism>